<protein>
    <recommendedName>
        <fullName evidence="3">Acetyltransferase</fullName>
    </recommendedName>
</protein>
<evidence type="ECO:0008006" key="3">
    <source>
        <dbReference type="Google" id="ProtNLM"/>
    </source>
</evidence>
<accession>A0ABY7XNF3</accession>
<keyword evidence="2" id="KW-1185">Reference proteome</keyword>
<name>A0ABY7XNF3_9BACL</name>
<evidence type="ECO:0000313" key="1">
    <source>
        <dbReference type="EMBL" id="WDI05175.1"/>
    </source>
</evidence>
<sequence>MPEKTYIPCVLKNNRDGRIINQSFTPRQLLTDFYDENELAEAMVASACNCQPIGETYDTDCNCFEEWENYSIVIGIE</sequence>
<dbReference type="EMBL" id="CP118109">
    <property type="protein sequence ID" value="WDI05175.1"/>
    <property type="molecule type" value="Genomic_DNA"/>
</dbReference>
<evidence type="ECO:0000313" key="2">
    <source>
        <dbReference type="Proteomes" id="UP001221519"/>
    </source>
</evidence>
<keyword evidence="1" id="KW-0614">Plasmid</keyword>
<geneLocation type="plasmid" evidence="1 2">
    <name>unnamed1</name>
</geneLocation>
<organism evidence="1 2">
    <name type="scientific">Paenibacillus urinalis</name>
    <dbReference type="NCBI Taxonomy" id="521520"/>
    <lineage>
        <taxon>Bacteria</taxon>
        <taxon>Bacillati</taxon>
        <taxon>Bacillota</taxon>
        <taxon>Bacilli</taxon>
        <taxon>Bacillales</taxon>
        <taxon>Paenibacillaceae</taxon>
        <taxon>Paenibacillus</taxon>
    </lineage>
</organism>
<gene>
    <name evidence="1" type="ORF">PUW25_25540</name>
</gene>
<proteinExistence type="predicted"/>
<dbReference type="RefSeq" id="WP_274338761.1">
    <property type="nucleotide sequence ID" value="NZ_CP118109.1"/>
</dbReference>
<reference evidence="1 2" key="1">
    <citation type="submission" date="2023-02" db="EMBL/GenBank/DDBJ databases">
        <title>Pathogen: clinical or host-associated sample.</title>
        <authorList>
            <person name="Hergert J."/>
            <person name="Casey R."/>
            <person name="Wagner J."/>
            <person name="Young E.L."/>
            <person name="Oakeson K.F."/>
        </authorList>
    </citation>
    <scope>NUCLEOTIDE SEQUENCE [LARGE SCALE GENOMIC DNA]</scope>
    <source>
        <strain evidence="1 2">2022CK-00829</strain>
        <plasmid evidence="1 2">unnamed1</plasmid>
    </source>
</reference>
<dbReference type="Proteomes" id="UP001221519">
    <property type="component" value="Plasmid unnamed1"/>
</dbReference>